<evidence type="ECO:0000259" key="3">
    <source>
        <dbReference type="Pfam" id="PF09084"/>
    </source>
</evidence>
<organism evidence="4 5">
    <name type="scientific">Halomonas litopenaei</name>
    <dbReference type="NCBI Taxonomy" id="2109328"/>
    <lineage>
        <taxon>Bacteria</taxon>
        <taxon>Pseudomonadati</taxon>
        <taxon>Pseudomonadota</taxon>
        <taxon>Gammaproteobacteria</taxon>
        <taxon>Oceanospirillales</taxon>
        <taxon>Halomonadaceae</taxon>
        <taxon>Halomonas</taxon>
    </lineage>
</organism>
<feature type="domain" description="SsuA/THI5-like" evidence="3">
    <location>
        <begin position="137"/>
        <end position="349"/>
    </location>
</feature>
<feature type="region of interest" description="Disordered" evidence="1">
    <location>
        <begin position="43"/>
        <end position="64"/>
    </location>
</feature>
<dbReference type="Proteomes" id="UP000241895">
    <property type="component" value="Unassembled WGS sequence"/>
</dbReference>
<feature type="chain" id="PRO_5046758415" evidence="2">
    <location>
        <begin position="41"/>
        <end position="416"/>
    </location>
</feature>
<dbReference type="PANTHER" id="PTHR31528:SF3">
    <property type="entry name" value="THIAMINE BIOSYNTHESIS PROTEIN HI_0357-RELATED"/>
    <property type="match status" value="1"/>
</dbReference>
<evidence type="ECO:0000313" key="5">
    <source>
        <dbReference type="Proteomes" id="UP000241895"/>
    </source>
</evidence>
<accession>A0ABX5IUI9</accession>
<name>A0ABX5IUI9_9GAMM</name>
<proteinExistence type="predicted"/>
<evidence type="ECO:0000256" key="1">
    <source>
        <dbReference type="SAM" id="MobiDB-lite"/>
    </source>
</evidence>
<dbReference type="Pfam" id="PF09084">
    <property type="entry name" value="NMT1"/>
    <property type="match status" value="1"/>
</dbReference>
<dbReference type="Gene3D" id="3.40.190.10">
    <property type="entry name" value="Periplasmic binding protein-like II"/>
    <property type="match status" value="2"/>
</dbReference>
<reference evidence="4 5" key="1">
    <citation type="submission" date="2018-03" db="EMBL/GenBank/DDBJ databases">
        <authorList>
            <person name="Zhou J."/>
            <person name="Li X."/>
            <person name="Xue M."/>
            <person name="Yin J."/>
        </authorList>
    </citation>
    <scope>NUCLEOTIDE SEQUENCE [LARGE SCALE GENOMIC DNA]</scope>
    <source>
        <strain evidence="4 5">SYSU ZJ2214</strain>
    </source>
</reference>
<dbReference type="PANTHER" id="PTHR31528">
    <property type="entry name" value="4-AMINO-5-HYDROXYMETHYL-2-METHYLPYRIMIDINE PHOSPHATE SYNTHASE THI11-RELATED"/>
    <property type="match status" value="1"/>
</dbReference>
<gene>
    <name evidence="4" type="ORF">C6W88_17445</name>
</gene>
<dbReference type="SUPFAM" id="SSF53850">
    <property type="entry name" value="Periplasmic binding protein-like II"/>
    <property type="match status" value="1"/>
</dbReference>
<dbReference type="EMBL" id="PXNS01000012">
    <property type="protein sequence ID" value="PTL92342.1"/>
    <property type="molecule type" value="Genomic_DNA"/>
</dbReference>
<sequence length="416" mass="44991">MPDPWRLLMPKSSPRQHRLIRLAGLSLLLASLGALPPALAEPEAPAEAAAQQQAAPPLAQEQRVETSFEQIGGTPPTSAEAAVVSDILERYRGLPGGPGIDTPAMPVAPSATAAPADPIAPPPVTELTLVLEWSPGPQHAALLVAQERGLFSRRGLNVVLQTPADPDVPAKLVAASQADLALTDQLTLHRLVDQGRPIIRVATLSELPLSALLVREDADIDSVLGLIDHRIGYAQRAGQDVLLRAILQHEGLNLSHVEAKDVHFSVIRAMNEGWIDAFIGGAALSLPRELADLGIATRAMPTETLGIPVHDGLVVVANQDHFQAQKDAIRAFVDALEQATRWIIDHPAASWEIMTRLEPTMDSPANAEAWPDIRRRLSLRPGAMDHGRYRRLERYLHDQKIVERLTPISRLGKDPG</sequence>
<feature type="compositionally biased region" description="Low complexity" evidence="1">
    <location>
        <begin position="43"/>
        <end position="61"/>
    </location>
</feature>
<comment type="caution">
    <text evidence="4">The sequence shown here is derived from an EMBL/GenBank/DDBJ whole genome shotgun (WGS) entry which is preliminary data.</text>
</comment>
<keyword evidence="5" id="KW-1185">Reference proteome</keyword>
<keyword evidence="2" id="KW-0732">Signal</keyword>
<evidence type="ECO:0000256" key="2">
    <source>
        <dbReference type="SAM" id="SignalP"/>
    </source>
</evidence>
<feature type="signal peptide" evidence="2">
    <location>
        <begin position="1"/>
        <end position="40"/>
    </location>
</feature>
<protein>
    <submittedName>
        <fullName evidence="4">ABC transporter substrate-binding protein</fullName>
    </submittedName>
</protein>
<evidence type="ECO:0000313" key="4">
    <source>
        <dbReference type="EMBL" id="PTL92342.1"/>
    </source>
</evidence>
<dbReference type="InterPro" id="IPR027939">
    <property type="entry name" value="NMT1/THI5"/>
</dbReference>
<dbReference type="InterPro" id="IPR015168">
    <property type="entry name" value="SsuA/THI5"/>
</dbReference>